<sequence>MTDTMTLDSYGRLIEPATLKIQRLLPGPIERIWDYLTESDLRRQWLAAGVMGRQPGTSVEFVWRNDELTDPPGQRPADMSEEHRMTCTIIACDAPRRLVITWGEKQTGEVAFELERMGDKVLLTIIHRRVPNHDVLLNVSSGWHAHLDILVARLAGTQPAPHWDHWTGLRAEYERRLPA</sequence>
<evidence type="ECO:0000256" key="1">
    <source>
        <dbReference type="ARBA" id="ARBA00006817"/>
    </source>
</evidence>
<dbReference type="InterPro" id="IPR023393">
    <property type="entry name" value="START-like_dom_sf"/>
</dbReference>
<dbReference type="Proteomes" id="UP000076400">
    <property type="component" value="Unassembled WGS sequence"/>
</dbReference>
<dbReference type="STRING" id="580166.AUP43_17450"/>
<dbReference type="EMBL" id="LPXN01000055">
    <property type="protein sequence ID" value="KZD12113.1"/>
    <property type="molecule type" value="Genomic_DNA"/>
</dbReference>
<gene>
    <name evidence="3" type="ORF">AUP43_17450</name>
</gene>
<name>A0A154WF02_9PROT</name>
<dbReference type="OrthoDB" id="9800600at2"/>
<accession>A0A154WF02</accession>
<comment type="caution">
    <text evidence="3">The sequence shown here is derived from an EMBL/GenBank/DDBJ whole genome shotgun (WGS) entry which is preliminary data.</text>
</comment>
<dbReference type="AlphaFoldDB" id="A0A154WF02"/>
<reference evidence="3 4" key="1">
    <citation type="submission" date="2015-12" db="EMBL/GenBank/DDBJ databases">
        <title>Genome sequence of Oceanibaculum pacificum MCCC 1A02656.</title>
        <authorList>
            <person name="Lu L."/>
            <person name="Lai Q."/>
            <person name="Shao Z."/>
            <person name="Qian P."/>
        </authorList>
    </citation>
    <scope>NUCLEOTIDE SEQUENCE [LARGE SCALE GENOMIC DNA]</scope>
    <source>
        <strain evidence="3 4">MCCC 1A02656</strain>
    </source>
</reference>
<dbReference type="CDD" id="cd08899">
    <property type="entry name" value="SRPBCC_CalC_Aha1-like_6"/>
    <property type="match status" value="1"/>
</dbReference>
<dbReference type="Pfam" id="PF08327">
    <property type="entry name" value="AHSA1"/>
    <property type="match status" value="1"/>
</dbReference>
<dbReference type="SUPFAM" id="SSF55961">
    <property type="entry name" value="Bet v1-like"/>
    <property type="match status" value="1"/>
</dbReference>
<keyword evidence="4" id="KW-1185">Reference proteome</keyword>
<evidence type="ECO:0000313" key="4">
    <source>
        <dbReference type="Proteomes" id="UP000076400"/>
    </source>
</evidence>
<proteinExistence type="inferred from homology"/>
<evidence type="ECO:0000313" key="3">
    <source>
        <dbReference type="EMBL" id="KZD12113.1"/>
    </source>
</evidence>
<dbReference type="RefSeq" id="WP_067553125.1">
    <property type="nucleotide sequence ID" value="NZ_LPXN01000055.1"/>
</dbReference>
<protein>
    <submittedName>
        <fullName evidence="3">ATPase</fullName>
    </submittedName>
</protein>
<organism evidence="3 4">
    <name type="scientific">Oceanibaculum pacificum</name>
    <dbReference type="NCBI Taxonomy" id="580166"/>
    <lineage>
        <taxon>Bacteria</taxon>
        <taxon>Pseudomonadati</taxon>
        <taxon>Pseudomonadota</taxon>
        <taxon>Alphaproteobacteria</taxon>
        <taxon>Rhodospirillales</taxon>
        <taxon>Oceanibaculaceae</taxon>
        <taxon>Oceanibaculum</taxon>
    </lineage>
</organism>
<dbReference type="InterPro" id="IPR013538">
    <property type="entry name" value="ASHA1/2-like_C"/>
</dbReference>
<evidence type="ECO:0000259" key="2">
    <source>
        <dbReference type="Pfam" id="PF08327"/>
    </source>
</evidence>
<feature type="domain" description="Activator of Hsp90 ATPase homologue 1/2-like C-terminal" evidence="2">
    <location>
        <begin position="28"/>
        <end position="154"/>
    </location>
</feature>
<dbReference type="Gene3D" id="3.30.530.20">
    <property type="match status" value="1"/>
</dbReference>
<comment type="similarity">
    <text evidence="1">Belongs to the AHA1 family.</text>
</comment>